<dbReference type="EMBL" id="RBOV01000053">
    <property type="protein sequence ID" value="RMN14370.1"/>
    <property type="molecule type" value="Genomic_DNA"/>
</dbReference>
<proteinExistence type="predicted"/>
<feature type="region of interest" description="Disordered" evidence="1">
    <location>
        <begin position="1"/>
        <end position="25"/>
    </location>
</feature>
<evidence type="ECO:0000313" key="3">
    <source>
        <dbReference type="Proteomes" id="UP000271468"/>
    </source>
</evidence>
<gene>
    <name evidence="2" type="ORF">ALQ65_04111</name>
</gene>
<dbReference type="RefSeq" id="WP_054085869.1">
    <property type="nucleotide sequence ID" value="NZ_LJPZ01000334.1"/>
</dbReference>
<dbReference type="Proteomes" id="UP000271468">
    <property type="component" value="Unassembled WGS sequence"/>
</dbReference>
<protein>
    <submittedName>
        <fullName evidence="2">Uncharacterized protein</fullName>
    </submittedName>
</protein>
<accession>A0A0P9QR42</accession>
<evidence type="ECO:0000313" key="2">
    <source>
        <dbReference type="EMBL" id="RMN14370.1"/>
    </source>
</evidence>
<sequence>MKAVIPKSPRRVPKRKQIGLREKPEQASAWDRLPFVGRDHSKHHSSWDVPLSGGYFAGIDVGKLVFRMYLKYVRDEQGNPLALISTHLTGMLHSLENRNPVTKEEKDSVSGQRVGFFSELSTWVEASACRLGSSLDAIPHRSFMQSANEALQRDDASLMAAIEVAARKKKAEASQ</sequence>
<dbReference type="AlphaFoldDB" id="A0A0P9QR42"/>
<comment type="caution">
    <text evidence="2">The sequence shown here is derived from an EMBL/GenBank/DDBJ whole genome shotgun (WGS) entry which is preliminary data.</text>
</comment>
<reference evidence="2 3" key="1">
    <citation type="submission" date="2018-08" db="EMBL/GenBank/DDBJ databases">
        <title>Recombination of ecologically and evolutionarily significant loci maintains genetic cohesion in the Pseudomonas syringae species complex.</title>
        <authorList>
            <person name="Dillon M."/>
            <person name="Thakur S."/>
            <person name="Almeida R.N.D."/>
            <person name="Weir B.S."/>
            <person name="Guttman D.S."/>
        </authorList>
    </citation>
    <scope>NUCLEOTIDE SEQUENCE [LARGE SCALE GENOMIC DNA]</scope>
    <source>
        <strain evidence="2 3">ICMP 12341</strain>
    </source>
</reference>
<feature type="compositionally biased region" description="Basic residues" evidence="1">
    <location>
        <begin position="8"/>
        <end position="18"/>
    </location>
</feature>
<evidence type="ECO:0000256" key="1">
    <source>
        <dbReference type="SAM" id="MobiDB-lite"/>
    </source>
</evidence>
<organism evidence="2 3">
    <name type="scientific">Pseudomonas syringae pv. coriandricola</name>
    <dbReference type="NCBI Taxonomy" id="264453"/>
    <lineage>
        <taxon>Bacteria</taxon>
        <taxon>Pseudomonadati</taxon>
        <taxon>Pseudomonadota</taxon>
        <taxon>Gammaproteobacteria</taxon>
        <taxon>Pseudomonadales</taxon>
        <taxon>Pseudomonadaceae</taxon>
        <taxon>Pseudomonas</taxon>
    </lineage>
</organism>
<name>A0A0P9QR42_9PSED</name>